<organism evidence="1 2">
    <name type="scientific">Microbacterium saperdae</name>
    <dbReference type="NCBI Taxonomy" id="69368"/>
    <lineage>
        <taxon>Bacteria</taxon>
        <taxon>Bacillati</taxon>
        <taxon>Actinomycetota</taxon>
        <taxon>Actinomycetes</taxon>
        <taxon>Micrococcales</taxon>
        <taxon>Microbacteriaceae</taxon>
        <taxon>Microbacterium</taxon>
    </lineage>
</organism>
<accession>A0A543BBB3</accession>
<reference evidence="1 2" key="1">
    <citation type="submission" date="2019-06" db="EMBL/GenBank/DDBJ databases">
        <title>Sequencing the genomes of 1000 actinobacteria strains.</title>
        <authorList>
            <person name="Klenk H.-P."/>
        </authorList>
    </citation>
    <scope>NUCLEOTIDE SEQUENCE [LARGE SCALE GENOMIC DNA]</scope>
    <source>
        <strain evidence="1 2">DSM 20169</strain>
    </source>
</reference>
<proteinExistence type="predicted"/>
<sequence>MGGMGLFQHRPEEEENQWAGLPSEPLEREGADVLDAVPSVDPMALGLGASVNSIVFPVAVPAPAAVSTENGEPEDEAEA</sequence>
<protein>
    <submittedName>
        <fullName evidence="1">Uncharacterized protein</fullName>
    </submittedName>
</protein>
<dbReference type="AlphaFoldDB" id="A0A543BBB3"/>
<comment type="caution">
    <text evidence="1">The sequence shown here is derived from an EMBL/GenBank/DDBJ whole genome shotgun (WGS) entry which is preliminary data.</text>
</comment>
<dbReference type="Proteomes" id="UP000317209">
    <property type="component" value="Unassembled WGS sequence"/>
</dbReference>
<dbReference type="EMBL" id="VFOX01000002">
    <property type="protein sequence ID" value="TQL82134.1"/>
    <property type="molecule type" value="Genomic_DNA"/>
</dbReference>
<evidence type="ECO:0000313" key="1">
    <source>
        <dbReference type="EMBL" id="TQL82134.1"/>
    </source>
</evidence>
<evidence type="ECO:0000313" key="2">
    <source>
        <dbReference type="Proteomes" id="UP000317209"/>
    </source>
</evidence>
<gene>
    <name evidence="1" type="ORF">FB560_3617</name>
</gene>
<name>A0A543BBB3_9MICO</name>
<keyword evidence="2" id="KW-1185">Reference proteome</keyword>